<evidence type="ECO:0000256" key="3">
    <source>
        <dbReference type="ARBA" id="ARBA00022692"/>
    </source>
</evidence>
<organism evidence="8 9">
    <name type="scientific">Inquilinus ginsengisoli</name>
    <dbReference type="NCBI Taxonomy" id="363840"/>
    <lineage>
        <taxon>Bacteria</taxon>
        <taxon>Pseudomonadati</taxon>
        <taxon>Pseudomonadota</taxon>
        <taxon>Alphaproteobacteria</taxon>
        <taxon>Rhodospirillales</taxon>
        <taxon>Rhodospirillaceae</taxon>
        <taxon>Inquilinus</taxon>
    </lineage>
</organism>
<dbReference type="PANTHER" id="PTHR30485:SF2">
    <property type="entry name" value="BLL0597 PROTEIN"/>
    <property type="match status" value="1"/>
</dbReference>
<feature type="transmembrane region" description="Helical" evidence="6">
    <location>
        <begin position="108"/>
        <end position="128"/>
    </location>
</feature>
<gene>
    <name evidence="8" type="ORF">E9232_000645</name>
</gene>
<evidence type="ECO:0000256" key="4">
    <source>
        <dbReference type="ARBA" id="ARBA00022989"/>
    </source>
</evidence>
<dbReference type="InterPro" id="IPR011577">
    <property type="entry name" value="Cyt_b561_bac/Ni-Hgenase"/>
</dbReference>
<feature type="transmembrane region" description="Helical" evidence="6">
    <location>
        <begin position="148"/>
        <end position="168"/>
    </location>
</feature>
<name>A0ABU1JHV2_9PROT</name>
<evidence type="ECO:0000259" key="7">
    <source>
        <dbReference type="Pfam" id="PF01292"/>
    </source>
</evidence>
<dbReference type="SUPFAM" id="SSF81342">
    <property type="entry name" value="Transmembrane di-heme cytochromes"/>
    <property type="match status" value="1"/>
</dbReference>
<feature type="domain" description="Cytochrome b561 bacterial/Ni-hydrogenase" evidence="7">
    <location>
        <begin position="20"/>
        <end position="181"/>
    </location>
</feature>
<sequence length="185" mass="20380">MTAIDDVAAESEVQPATTRVWDPVIRIFHWTLVVAFAISWLTGDEVKSVHLASGYVIIGLLSVRLLWGLVGTKHARFTDFIYRPSTVAAYLRDIVRLRARRYLGHNPAGGAMILVLLSGLVVACATGFMMTTDAYWGVEWVEDVHEAAANILILLVGLHLAGVAVASFEHRENLVKAMITGRKRL</sequence>
<keyword evidence="2" id="KW-1003">Cell membrane</keyword>
<feature type="transmembrane region" description="Helical" evidence="6">
    <location>
        <begin position="49"/>
        <end position="67"/>
    </location>
</feature>
<evidence type="ECO:0000256" key="6">
    <source>
        <dbReference type="SAM" id="Phobius"/>
    </source>
</evidence>
<evidence type="ECO:0000256" key="1">
    <source>
        <dbReference type="ARBA" id="ARBA00004651"/>
    </source>
</evidence>
<protein>
    <submittedName>
        <fullName evidence="8">Cytochrome b</fullName>
    </submittedName>
</protein>
<evidence type="ECO:0000313" key="9">
    <source>
        <dbReference type="Proteomes" id="UP001262410"/>
    </source>
</evidence>
<proteinExistence type="predicted"/>
<evidence type="ECO:0000256" key="2">
    <source>
        <dbReference type="ARBA" id="ARBA00022475"/>
    </source>
</evidence>
<dbReference type="InterPro" id="IPR051542">
    <property type="entry name" value="Hydrogenase_cytochrome"/>
</dbReference>
<dbReference type="Proteomes" id="UP001262410">
    <property type="component" value="Unassembled WGS sequence"/>
</dbReference>
<reference evidence="8 9" key="1">
    <citation type="submission" date="2023-07" db="EMBL/GenBank/DDBJ databases">
        <title>Sorghum-associated microbial communities from plants grown in Nebraska, USA.</title>
        <authorList>
            <person name="Schachtman D."/>
        </authorList>
    </citation>
    <scope>NUCLEOTIDE SEQUENCE [LARGE SCALE GENOMIC DNA]</scope>
    <source>
        <strain evidence="8 9">584</strain>
    </source>
</reference>
<dbReference type="InterPro" id="IPR016174">
    <property type="entry name" value="Di-haem_cyt_TM"/>
</dbReference>
<comment type="caution">
    <text evidence="8">The sequence shown here is derived from an EMBL/GenBank/DDBJ whole genome shotgun (WGS) entry which is preliminary data.</text>
</comment>
<keyword evidence="4 6" id="KW-1133">Transmembrane helix</keyword>
<dbReference type="RefSeq" id="WP_309792108.1">
    <property type="nucleotide sequence ID" value="NZ_JAVDPW010000001.1"/>
</dbReference>
<evidence type="ECO:0000256" key="5">
    <source>
        <dbReference type="ARBA" id="ARBA00023136"/>
    </source>
</evidence>
<dbReference type="Gene3D" id="1.20.950.20">
    <property type="entry name" value="Transmembrane di-heme cytochromes, Chain C"/>
    <property type="match status" value="1"/>
</dbReference>
<keyword evidence="3 6" id="KW-0812">Transmembrane</keyword>
<keyword evidence="5 6" id="KW-0472">Membrane</keyword>
<evidence type="ECO:0000313" key="8">
    <source>
        <dbReference type="EMBL" id="MDR6288146.1"/>
    </source>
</evidence>
<dbReference type="PANTHER" id="PTHR30485">
    <property type="entry name" value="NI/FE-HYDROGENASE 1 B-TYPE CYTOCHROME SUBUNIT"/>
    <property type="match status" value="1"/>
</dbReference>
<keyword evidence="9" id="KW-1185">Reference proteome</keyword>
<accession>A0ABU1JHV2</accession>
<dbReference type="Pfam" id="PF01292">
    <property type="entry name" value="Ni_hydr_CYTB"/>
    <property type="match status" value="1"/>
</dbReference>
<feature type="transmembrane region" description="Helical" evidence="6">
    <location>
        <begin position="24"/>
        <end position="43"/>
    </location>
</feature>
<dbReference type="EMBL" id="JAVDPW010000001">
    <property type="protein sequence ID" value="MDR6288146.1"/>
    <property type="molecule type" value="Genomic_DNA"/>
</dbReference>
<comment type="subcellular location">
    <subcellularLocation>
        <location evidence="1">Cell membrane</location>
        <topology evidence="1">Multi-pass membrane protein</topology>
    </subcellularLocation>
</comment>